<sequence length="199" mass="21712">MSLDLLEVHVNDAKQALRADPFPVTSAERMPTGPGLYAVWSNEETWSELGLEWRGPLTPLYVGKAEDSLRRREVDTHFAAGSSSASKTGSSTVRRSFAALLAPSLGFRAIPRNVEKPGHFSNYALRSDDDLRLTAWMHEHLLLSAWAKPAELAAPLRSLEAPIIGEWDPPINIQGAASSRAGLKAARSVLSAQARSWTN</sequence>
<comment type="caution">
    <text evidence="2">The sequence shown here is derived from an EMBL/GenBank/DDBJ whole genome shotgun (WGS) entry which is preliminary data.</text>
</comment>
<reference evidence="2" key="1">
    <citation type="submission" date="2021-05" db="EMBL/GenBank/DDBJ databases">
        <title>Whole genome sequence of Curtobacterium flaccumfaciens pv. flaccumfaciens strain CFBP 3417.</title>
        <authorList>
            <person name="Osdaghi E."/>
            <person name="Taghouti G."/>
            <person name="Portier P."/>
            <person name="Fazliarab A."/>
            <person name="Taghavi S.M."/>
            <person name="Briand M."/>
            <person name="Le-Saux M."/>
            <person name="Jacques M.-A."/>
        </authorList>
    </citation>
    <scope>NUCLEOTIDE SEQUENCE</scope>
    <source>
        <strain evidence="2">CFBP 3417</strain>
    </source>
</reference>
<accession>A0A9Q2ZSQ2</accession>
<evidence type="ECO:0000313" key="2">
    <source>
        <dbReference type="EMBL" id="MBT1543549.1"/>
    </source>
</evidence>
<evidence type="ECO:0000259" key="1">
    <source>
        <dbReference type="Pfam" id="PF20815"/>
    </source>
</evidence>
<dbReference type="RefSeq" id="WP_214563684.1">
    <property type="nucleotide sequence ID" value="NZ_JAHEWX010000036.1"/>
</dbReference>
<dbReference type="AlphaFoldDB" id="A0A9Q2ZSQ2"/>
<protein>
    <recommendedName>
        <fullName evidence="1">GIY-YIG catalytic domain-containing protein</fullName>
    </recommendedName>
</protein>
<proteinExistence type="predicted"/>
<organism evidence="2 3">
    <name type="scientific">Curtobacterium flaccumfaciens pv. flaccumfaciens</name>
    <dbReference type="NCBI Taxonomy" id="138532"/>
    <lineage>
        <taxon>Bacteria</taxon>
        <taxon>Bacillati</taxon>
        <taxon>Actinomycetota</taxon>
        <taxon>Actinomycetes</taxon>
        <taxon>Micrococcales</taxon>
        <taxon>Microbacteriaceae</taxon>
        <taxon>Curtobacterium</taxon>
    </lineage>
</organism>
<gene>
    <name evidence="2" type="ORF">KK103_17440</name>
</gene>
<evidence type="ECO:0000313" key="3">
    <source>
        <dbReference type="Proteomes" id="UP000709437"/>
    </source>
</evidence>
<dbReference type="Pfam" id="PF20815">
    <property type="entry name" value="GIY_YIG_2"/>
    <property type="match status" value="1"/>
</dbReference>
<name>A0A9Q2ZSQ2_9MICO</name>
<dbReference type="EMBL" id="JAHEWX010000036">
    <property type="protein sequence ID" value="MBT1543549.1"/>
    <property type="molecule type" value="Genomic_DNA"/>
</dbReference>
<dbReference type="InterPro" id="IPR049311">
    <property type="entry name" value="GIY_YIG_cat"/>
</dbReference>
<dbReference type="Proteomes" id="UP000709437">
    <property type="component" value="Unassembled WGS sequence"/>
</dbReference>
<feature type="domain" description="GIY-YIG catalytic" evidence="1">
    <location>
        <begin position="58"/>
        <end position="187"/>
    </location>
</feature>